<feature type="transmembrane region" description="Helical" evidence="1">
    <location>
        <begin position="53"/>
        <end position="79"/>
    </location>
</feature>
<comment type="caution">
    <text evidence="2">The sequence shown here is derived from an EMBL/GenBank/DDBJ whole genome shotgun (WGS) entry which is preliminary data.</text>
</comment>
<dbReference type="EMBL" id="CAXITT010000133">
    <property type="protein sequence ID" value="CAL1533090.1"/>
    <property type="molecule type" value="Genomic_DNA"/>
</dbReference>
<keyword evidence="1" id="KW-1133">Transmembrane helix</keyword>
<proteinExistence type="predicted"/>
<keyword evidence="1" id="KW-0472">Membrane</keyword>
<keyword evidence="1" id="KW-0812">Transmembrane</keyword>
<accession>A0AAV2HGU4</accession>
<dbReference type="Proteomes" id="UP001497497">
    <property type="component" value="Unassembled WGS sequence"/>
</dbReference>
<organism evidence="2 3">
    <name type="scientific">Lymnaea stagnalis</name>
    <name type="common">Great pond snail</name>
    <name type="synonym">Helix stagnalis</name>
    <dbReference type="NCBI Taxonomy" id="6523"/>
    <lineage>
        <taxon>Eukaryota</taxon>
        <taxon>Metazoa</taxon>
        <taxon>Spiralia</taxon>
        <taxon>Lophotrochozoa</taxon>
        <taxon>Mollusca</taxon>
        <taxon>Gastropoda</taxon>
        <taxon>Heterobranchia</taxon>
        <taxon>Euthyneura</taxon>
        <taxon>Panpulmonata</taxon>
        <taxon>Hygrophila</taxon>
        <taxon>Lymnaeoidea</taxon>
        <taxon>Lymnaeidae</taxon>
        <taxon>Lymnaea</taxon>
    </lineage>
</organism>
<reference evidence="2 3" key="1">
    <citation type="submission" date="2024-04" db="EMBL/GenBank/DDBJ databases">
        <authorList>
            <consortium name="Genoscope - CEA"/>
            <person name="William W."/>
        </authorList>
    </citation>
    <scope>NUCLEOTIDE SEQUENCE [LARGE SCALE GENOMIC DNA]</scope>
</reference>
<evidence type="ECO:0000256" key="1">
    <source>
        <dbReference type="SAM" id="Phobius"/>
    </source>
</evidence>
<name>A0AAV2HGU4_LYMST</name>
<sequence length="168" mass="18570">MDSVTLNATTDNSSFLITTVYPAIIDNSSFLTTTVYPAIIDNSSFLSTTAHRIYFGVGLGCGLLVLLTLVAVTIIVTCCNKRTRPGGPRIGRMVSYANSDFDTYRPVNVSVFSTPKSRSMWDHRQQPSSPSPTITTISNRNDLIYGINDKSIKMLDDIFGPQKRMYEV</sequence>
<evidence type="ECO:0000313" key="3">
    <source>
        <dbReference type="Proteomes" id="UP001497497"/>
    </source>
</evidence>
<protein>
    <submittedName>
        <fullName evidence="2">Uncharacterized protein</fullName>
    </submittedName>
</protein>
<keyword evidence="3" id="KW-1185">Reference proteome</keyword>
<gene>
    <name evidence="2" type="ORF">GSLYS_00007108001</name>
</gene>
<evidence type="ECO:0000313" key="2">
    <source>
        <dbReference type="EMBL" id="CAL1533090.1"/>
    </source>
</evidence>
<dbReference type="AlphaFoldDB" id="A0AAV2HGU4"/>